<feature type="region of interest" description="Disordered" evidence="1">
    <location>
        <begin position="93"/>
        <end position="215"/>
    </location>
</feature>
<sequence length="312" mass="35495">MSCHQSIQYQRLRTTHELYSPWWSPLAQWRRRNEGWLRQRLRYRRNPSRRSSISVEDEKLGGRREPNVSEEHGENEDNAVDDAALQLTLSSNRAFGSDSRDDNTLSPNNVPIRDTTSASNTTSKSNNDSKSDVGKGMQHNSNKPEKSSEQAATKIRGGGADISRNISCSGAHQDSSPSTLDSEAPSKTWVSRFKNTQKSNKSRRRRNRTQSSTSLNGLRFALHKREYRNLGIEFSYTDMTRAEFQWKLQSLTIGNGNLRKPKPGRSNLRYCLSYSMQAIDTVSAVGNIPWNKYRQWFSLRRTARAAASCMGL</sequence>
<dbReference type="KEGG" id="ssl:SS1G_01449"/>
<name>A0A1D9PTR0_SCLS1</name>
<feature type="compositionally biased region" description="Basic and acidic residues" evidence="1">
    <location>
        <begin position="56"/>
        <end position="72"/>
    </location>
</feature>
<dbReference type="Proteomes" id="UP000177798">
    <property type="component" value="Chromosome 1"/>
</dbReference>
<dbReference type="OMA" id="HELYSPW"/>
<evidence type="ECO:0000256" key="1">
    <source>
        <dbReference type="SAM" id="MobiDB-lite"/>
    </source>
</evidence>
<evidence type="ECO:0000313" key="3">
    <source>
        <dbReference type="Proteomes" id="UP000177798"/>
    </source>
</evidence>
<dbReference type="RefSeq" id="XP_001597255.1">
    <property type="nucleotide sequence ID" value="XM_001597205.1"/>
</dbReference>
<dbReference type="OrthoDB" id="3556699at2759"/>
<dbReference type="AlphaFoldDB" id="A0A1D9PTR0"/>
<feature type="compositionally biased region" description="Low complexity" evidence="1">
    <location>
        <begin position="114"/>
        <end position="126"/>
    </location>
</feature>
<reference evidence="3" key="1">
    <citation type="journal article" date="2017" name="Genome Biol. Evol.">
        <title>The complete genome sequence of the phytopathogenic fungus Sclerotinia sclerotiorum reveals insights into the genome architecture of broad host range pathogens.</title>
        <authorList>
            <person name="Derbyshire M."/>
            <person name="Denton-Giles M."/>
            <person name="Hegedus D."/>
            <person name="Seifbarghy S."/>
            <person name="Rollins J."/>
            <person name="van Kan J."/>
            <person name="Seidl M.F."/>
            <person name="Faino L."/>
            <person name="Mbengue M."/>
            <person name="Navaud O."/>
            <person name="Raffaele S."/>
            <person name="Hammond-Kosack K."/>
            <person name="Heard S."/>
            <person name="Oliver R."/>
        </authorList>
    </citation>
    <scope>NUCLEOTIDE SEQUENCE [LARGE SCALE GENOMIC DNA]</scope>
    <source>
        <strain evidence="3">ATCC 18683 / 1980 / Ss-1</strain>
    </source>
</reference>
<feature type="compositionally biased region" description="Polar residues" evidence="1">
    <location>
        <begin position="164"/>
        <end position="181"/>
    </location>
</feature>
<organism evidence="2 3">
    <name type="scientific">Sclerotinia sclerotiorum (strain ATCC 18683 / 1980 / Ss-1)</name>
    <name type="common">White mold</name>
    <name type="synonym">Whetzelinia sclerotiorum</name>
    <dbReference type="NCBI Taxonomy" id="665079"/>
    <lineage>
        <taxon>Eukaryota</taxon>
        <taxon>Fungi</taxon>
        <taxon>Dikarya</taxon>
        <taxon>Ascomycota</taxon>
        <taxon>Pezizomycotina</taxon>
        <taxon>Leotiomycetes</taxon>
        <taxon>Helotiales</taxon>
        <taxon>Sclerotiniaceae</taxon>
        <taxon>Sclerotinia</taxon>
    </lineage>
</organism>
<protein>
    <submittedName>
        <fullName evidence="2">Uncharacterized protein</fullName>
    </submittedName>
</protein>
<feature type="region of interest" description="Disordered" evidence="1">
    <location>
        <begin position="45"/>
        <end position="79"/>
    </location>
</feature>
<accession>A0A1D9PTR0</accession>
<dbReference type="EMBL" id="CP017814">
    <property type="protein sequence ID" value="APA06108.1"/>
    <property type="molecule type" value="Genomic_DNA"/>
</dbReference>
<gene>
    <name evidence="2" type="ORF">sscle_01g008780</name>
</gene>
<proteinExistence type="predicted"/>
<dbReference type="VEuPathDB" id="FungiDB:sscle_01g008780"/>
<evidence type="ECO:0000313" key="2">
    <source>
        <dbReference type="EMBL" id="APA06108.1"/>
    </source>
</evidence>